<dbReference type="CDD" id="cd07950">
    <property type="entry name" value="Gallate_Doxase_N"/>
    <property type="match status" value="1"/>
</dbReference>
<dbReference type="SUPFAM" id="SSF48076">
    <property type="entry name" value="LigA subunit of an aromatic-ring-opening dioxygenase LigAB"/>
    <property type="match status" value="1"/>
</dbReference>
<dbReference type="Proteomes" id="UP000016368">
    <property type="component" value="Unassembled WGS sequence"/>
</dbReference>
<dbReference type="SUPFAM" id="SSF53213">
    <property type="entry name" value="LigB-like"/>
    <property type="match status" value="1"/>
</dbReference>
<feature type="domain" description="Extradiol ring-cleavage dioxygenase LigAB LigA subunit" evidence="2">
    <location>
        <begin position="321"/>
        <end position="407"/>
    </location>
</feature>
<dbReference type="NCBIfam" id="NF009902">
    <property type="entry name" value="PRK13365.1"/>
    <property type="match status" value="1"/>
</dbReference>
<dbReference type="RefSeq" id="WP_006299270.1">
    <property type="nucleotide sequence ID" value="NZ_AEGR01000102.1"/>
</dbReference>
<organism evidence="3 4">
    <name type="scientific">Hylemonella gracilis ATCC 19624</name>
    <dbReference type="NCBI Taxonomy" id="887062"/>
    <lineage>
        <taxon>Bacteria</taxon>
        <taxon>Pseudomonadati</taxon>
        <taxon>Pseudomonadota</taxon>
        <taxon>Betaproteobacteria</taxon>
        <taxon>Burkholderiales</taxon>
        <taxon>Comamonadaceae</taxon>
        <taxon>Hylemonella</taxon>
    </lineage>
</organism>
<feature type="domain" description="Extradiol ring-cleavage dioxygenase class III enzyme subunit B" evidence="1">
    <location>
        <begin position="7"/>
        <end position="267"/>
    </location>
</feature>
<accession>F3KXD2</accession>
<dbReference type="Gene3D" id="1.10.700.10">
    <property type="entry name" value="Dioxygenase LigAB, LigA subunit"/>
    <property type="match status" value="1"/>
</dbReference>
<dbReference type="EMBL" id="AEGR01000102">
    <property type="protein sequence ID" value="EGI75499.1"/>
    <property type="molecule type" value="Genomic_DNA"/>
</dbReference>
<keyword evidence="4" id="KW-1185">Reference proteome</keyword>
<evidence type="ECO:0000313" key="3">
    <source>
        <dbReference type="EMBL" id="EGI75499.1"/>
    </source>
</evidence>
<evidence type="ECO:0000259" key="2">
    <source>
        <dbReference type="Pfam" id="PF07746"/>
    </source>
</evidence>
<dbReference type="InterPro" id="IPR004183">
    <property type="entry name" value="Xdiol_dOase_suB"/>
</dbReference>
<evidence type="ECO:0000313" key="4">
    <source>
        <dbReference type="Proteomes" id="UP000016368"/>
    </source>
</evidence>
<name>F3KXD2_9BURK</name>
<dbReference type="NCBIfam" id="NF009904">
    <property type="entry name" value="PRK13367.1"/>
    <property type="match status" value="1"/>
</dbReference>
<dbReference type="STRING" id="887062.HGR_15609"/>
<dbReference type="Pfam" id="PF02900">
    <property type="entry name" value="LigB"/>
    <property type="match status" value="1"/>
</dbReference>
<evidence type="ECO:0000259" key="1">
    <source>
        <dbReference type="Pfam" id="PF02900"/>
    </source>
</evidence>
<dbReference type="NCBIfam" id="NF009901">
    <property type="entry name" value="PRK13364.1"/>
    <property type="match status" value="1"/>
</dbReference>
<dbReference type="Pfam" id="PF07746">
    <property type="entry name" value="LigA"/>
    <property type="match status" value="1"/>
</dbReference>
<reference evidence="3 4" key="1">
    <citation type="journal article" date="2011" name="EMBO J.">
        <title>Structural diversity of bacterial flagellar motors.</title>
        <authorList>
            <person name="Chen S."/>
            <person name="Beeby M."/>
            <person name="Murphy G.E."/>
            <person name="Leadbetter J.R."/>
            <person name="Hendrixson D.R."/>
            <person name="Briegel A."/>
            <person name="Li Z."/>
            <person name="Shi J."/>
            <person name="Tocheva E.I."/>
            <person name="Muller A."/>
            <person name="Dobro M.J."/>
            <person name="Jensen G.J."/>
        </authorList>
    </citation>
    <scope>NUCLEOTIDE SEQUENCE [LARGE SCALE GENOMIC DNA]</scope>
    <source>
        <strain evidence="3 4">ATCC 19624</strain>
    </source>
</reference>
<protein>
    <submittedName>
        <fullName evidence="3">Protocatechuate 4,5-dioxygenase</fullName>
        <ecNumber evidence="3">1.13.11.8</ecNumber>
    </submittedName>
</protein>
<dbReference type="InterPro" id="IPR034940">
    <property type="entry name" value="Gallate_dioxygenase_C"/>
</dbReference>
<dbReference type="AlphaFoldDB" id="F3KXD2"/>
<dbReference type="InterPro" id="IPR011986">
    <property type="entry name" value="Xdiol_dOase_LigA"/>
</dbReference>
<keyword evidence="3" id="KW-0223">Dioxygenase</keyword>
<sequence>MARIIGAIATSHTPTIGFAYDKNQKDDPVWGPIFQAFDPIRAWLDEKKPDVMFVIYNDHITSFFFDHYSPFVLGVGDSYPVADEGGGARALPPLPGHPALARHIGQSLACEEFDLSFFQGKPLDHGCFSPMSMLCTPGQDWPVPIVPLQVGVLQLPVPTAQRCYKMGQALRRAIESYPEDLKVVIVATGGLSHQVHGERAGFNNTPWDRQFLELIEKDPVRVTELTIAELAELGGVEGAEIIMWLIMRGALSACVRRLHQSYYLPSMTGIATLILENEAAPPVAGEVYRHRARMGEQLAGAERLKGTYPFTLERSVKTYRLNRFLRDMVIPAHRELFLQDPEAAYARAGLTEEERDLVRRRDWRGLIHYGCIFFGLEKLGAVVGVSNLHIYAAMRGQSLEEFQKTRNAQVLYSVASTDASKKDWAGT</sequence>
<keyword evidence="3" id="KW-0560">Oxidoreductase</keyword>
<proteinExistence type="predicted"/>
<dbReference type="Gene3D" id="3.40.830.10">
    <property type="entry name" value="LigB-like"/>
    <property type="match status" value="1"/>
</dbReference>
<dbReference type="GO" id="GO:0018579">
    <property type="term" value="F:protocatechuate 4,5-dioxygenase activity"/>
    <property type="evidence" value="ECO:0007669"/>
    <property type="project" value="UniProtKB-EC"/>
</dbReference>
<dbReference type="OrthoDB" id="8673673at2"/>
<gene>
    <name evidence="3" type="ORF">HGR_15609</name>
</gene>
<dbReference type="InterPro" id="IPR036622">
    <property type="entry name" value="LigA_sf"/>
</dbReference>
<dbReference type="EC" id="1.13.11.8" evidence="3"/>
<dbReference type="InterPro" id="IPR034939">
    <property type="entry name" value="Gallate_Doxase_N"/>
</dbReference>
<comment type="caution">
    <text evidence="3">The sequence shown here is derived from an EMBL/GenBank/DDBJ whole genome shotgun (WGS) entry which is preliminary data.</text>
</comment>
<dbReference type="eggNOG" id="COG3384">
    <property type="taxonomic scope" value="Bacteria"/>
</dbReference>
<dbReference type="GO" id="GO:0008198">
    <property type="term" value="F:ferrous iron binding"/>
    <property type="evidence" value="ECO:0007669"/>
    <property type="project" value="InterPro"/>
</dbReference>
<dbReference type="CDD" id="cd07923">
    <property type="entry name" value="Gallate_dioxygenase_C"/>
    <property type="match status" value="1"/>
</dbReference>